<name>U6M5Y0_EIMMA</name>
<sequence>QATAATTENNKGQQFGRQTTAKAYRGEDQKGEEPDEGEEGDDQTGYETAAESEGDEGSESDDEYEDASECRTRTFSEGYEMTAQREKRTHRKLGEVSVLPQVDRQQRGKWSSRRDRQTEGGFCEKLSTPVSGMETSLIGSLAAAMLRPSGSSSAMWEARGSAASQHVNLLGESLEVEEAHDVSSPEAAAATTAARDGGDGEGALQQVLSQGLGPVNAEWIRGSGKKFGWHTLGSAAAVVLLAVFVTASMFAAAGRKSKAEEVSRAGREEKPAPEHLRQEEEQQEGTQEQEKGKTEKKAKEQGEDEEKEETEKEKAEAEEEEEEGGEAEQEGGEEKYQYEGGEDEFDEESGTAQVALLRRLQRCVSPAASLAASLNKPESTVLLEKLKKHLETAVEYQSDAVAGEPAAVAALAAANKGAALAFADVQMIARDVLAADARTLVEFPEAQGTADAGYGPTFETPTEVPRFLEVACSRAVDVCDTTIGFLREDGVGILEKSKDVSSQSQRMVLPSALGLSAMRFAVETIRGCAERQEAAMEAAKQLQQIPLKLSKNSQLVELEYQTKHLGTQEKISAVMLQVAHLVEKTRAMSPEEVQLLGEWDQMYKSGQEALVSAQQKLQLLKGETSVVDAMVAAEEAEMAGVHAATIFKDLLSGLFEFLPRQARVGPSQILKVLLRLPDFVSTGKNIMGLTTAMKPIAEAVAGMEQQVREVGHKVEMQLSGLKELQWVPKWLLENVGKRLKSVLDNTKVKGKAIHELMAQMENTPSVVLESADALGDDAIAVVDHFKAMLELNAEVEILALLKGIVANAETTKTTALAVIAADTSMQPAERQLADKLKNQLEYAVTVAGKAVGFSSLLDALHEYVIASEKLFKLAVISKLEGMLKSDPAAAKELQETDAAKGKLQTATAKVAKGSDLQQGKAPVQATAETTENNKGQQFGRQTTAKAYRGEDQKGEEPDEGEEGDDQTGYETAAESEGDEGSESDDEYEDASEWVVANFRQRTPRSAEDKASRAHNKNESDVGQKDDDGAPMDAVDWCIGSRAAKE</sequence>
<feature type="compositionally biased region" description="Basic and acidic residues" evidence="1">
    <location>
        <begin position="257"/>
        <end position="280"/>
    </location>
</feature>
<dbReference type="VEuPathDB" id="ToxoDB:EMWEY_00058250"/>
<evidence type="ECO:0000256" key="1">
    <source>
        <dbReference type="SAM" id="MobiDB-lite"/>
    </source>
</evidence>
<organism evidence="3 4">
    <name type="scientific">Eimeria maxima</name>
    <name type="common">Coccidian parasite</name>
    <dbReference type="NCBI Taxonomy" id="5804"/>
    <lineage>
        <taxon>Eukaryota</taxon>
        <taxon>Sar</taxon>
        <taxon>Alveolata</taxon>
        <taxon>Apicomplexa</taxon>
        <taxon>Conoidasida</taxon>
        <taxon>Coccidia</taxon>
        <taxon>Eucoccidiorida</taxon>
        <taxon>Eimeriorina</taxon>
        <taxon>Eimeriidae</taxon>
        <taxon>Eimeria</taxon>
    </lineage>
</organism>
<feature type="compositionally biased region" description="Basic and acidic residues" evidence="1">
    <location>
        <begin position="1004"/>
        <end position="1027"/>
    </location>
</feature>
<keyword evidence="2" id="KW-0812">Transmembrane</keyword>
<evidence type="ECO:0000313" key="4">
    <source>
        <dbReference type="Proteomes" id="UP000030763"/>
    </source>
</evidence>
<reference evidence="3" key="1">
    <citation type="submission" date="2013-10" db="EMBL/GenBank/DDBJ databases">
        <title>Genomic analysis of the causative agents of coccidiosis in chickens.</title>
        <authorList>
            <person name="Reid A.J."/>
            <person name="Blake D."/>
            <person name="Billington K."/>
            <person name="Browne H."/>
            <person name="Dunn M."/>
            <person name="Hung S."/>
            <person name="Kawahara F."/>
            <person name="Miranda-Saavedra D."/>
            <person name="Mourier T."/>
            <person name="Nagra H."/>
            <person name="Otto T.D."/>
            <person name="Rawlings N."/>
            <person name="Sanchez A."/>
            <person name="Sanders M."/>
            <person name="Subramaniam C."/>
            <person name="Tay Y."/>
            <person name="Dear P."/>
            <person name="Doerig C."/>
            <person name="Gruber A."/>
            <person name="Parkinson J."/>
            <person name="Shirley M."/>
            <person name="Wan K.L."/>
            <person name="Berriman M."/>
            <person name="Tomley F."/>
            <person name="Pain A."/>
        </authorList>
    </citation>
    <scope>NUCLEOTIDE SEQUENCE [LARGE SCALE GENOMIC DNA]</scope>
    <source>
        <strain evidence="3">Weybridge</strain>
    </source>
</reference>
<dbReference type="RefSeq" id="XP_013336259.1">
    <property type="nucleotide sequence ID" value="XM_013480805.1"/>
</dbReference>
<dbReference type="GeneID" id="25339811"/>
<keyword evidence="2" id="KW-0472">Membrane</keyword>
<feature type="compositionally biased region" description="Low complexity" evidence="1">
    <location>
        <begin position="186"/>
        <end position="195"/>
    </location>
</feature>
<feature type="compositionally biased region" description="Acidic residues" evidence="1">
    <location>
        <begin position="316"/>
        <end position="331"/>
    </location>
</feature>
<feature type="transmembrane region" description="Helical" evidence="2">
    <location>
        <begin position="231"/>
        <end position="253"/>
    </location>
</feature>
<reference evidence="3" key="2">
    <citation type="submission" date="2013-10" db="EMBL/GenBank/DDBJ databases">
        <authorList>
            <person name="Aslett M."/>
        </authorList>
    </citation>
    <scope>NUCLEOTIDE SEQUENCE [LARGE SCALE GENOMIC DNA]</scope>
    <source>
        <strain evidence="3">Weybridge</strain>
    </source>
</reference>
<evidence type="ECO:0000256" key="2">
    <source>
        <dbReference type="SAM" id="Phobius"/>
    </source>
</evidence>
<evidence type="ECO:0000313" key="3">
    <source>
        <dbReference type="EMBL" id="CDJ59612.1"/>
    </source>
</evidence>
<protein>
    <submittedName>
        <fullName evidence="3">Uncharacterized protein</fullName>
    </submittedName>
</protein>
<feature type="region of interest" description="Disordered" evidence="1">
    <location>
        <begin position="254"/>
        <end position="334"/>
    </location>
</feature>
<feature type="compositionally biased region" description="Acidic residues" evidence="1">
    <location>
        <begin position="33"/>
        <end position="67"/>
    </location>
</feature>
<feature type="non-terminal residue" evidence="3">
    <location>
        <position position="1"/>
    </location>
</feature>
<feature type="region of interest" description="Disordered" evidence="1">
    <location>
        <begin position="909"/>
        <end position="1045"/>
    </location>
</feature>
<feature type="region of interest" description="Disordered" evidence="1">
    <location>
        <begin position="1"/>
        <end position="127"/>
    </location>
</feature>
<accession>U6M5Y0</accession>
<keyword evidence="4" id="KW-1185">Reference proteome</keyword>
<feature type="region of interest" description="Disordered" evidence="1">
    <location>
        <begin position="181"/>
        <end position="200"/>
    </location>
</feature>
<dbReference type="AlphaFoldDB" id="U6M5Y0"/>
<dbReference type="Proteomes" id="UP000030763">
    <property type="component" value="Unassembled WGS sequence"/>
</dbReference>
<feature type="compositionally biased region" description="Polar residues" evidence="1">
    <location>
        <begin position="926"/>
        <end position="944"/>
    </location>
</feature>
<keyword evidence="2" id="KW-1133">Transmembrane helix</keyword>
<feature type="compositionally biased region" description="Basic and acidic residues" evidence="1">
    <location>
        <begin position="288"/>
        <end position="301"/>
    </location>
</feature>
<dbReference type="EMBL" id="HG720614">
    <property type="protein sequence ID" value="CDJ59612.1"/>
    <property type="molecule type" value="Genomic_DNA"/>
</dbReference>
<feature type="compositionally biased region" description="Acidic residues" evidence="1">
    <location>
        <begin position="956"/>
        <end position="991"/>
    </location>
</feature>
<proteinExistence type="predicted"/>
<gene>
    <name evidence="3" type="ORF">EMWEY_00058250</name>
</gene>
<feature type="compositionally biased region" description="Polar residues" evidence="1">
    <location>
        <begin position="1"/>
        <end position="21"/>
    </location>
</feature>